<evidence type="ECO:0000313" key="3">
    <source>
        <dbReference type="Proteomes" id="UP001059041"/>
    </source>
</evidence>
<accession>A0A9W8C322</accession>
<dbReference type="InterPro" id="IPR031937">
    <property type="entry name" value="PNISR"/>
</dbReference>
<feature type="region of interest" description="Disordered" evidence="1">
    <location>
        <begin position="386"/>
        <end position="806"/>
    </location>
</feature>
<sequence>MLMWDQGGQPWPQWPLGSQQQWMQSFQHQQDPGQVDWAALAQAWIAQKESSVPEPPSIQPNGQDLQNIEPPARNNHGAFPGDSNFGRGWQPEWGMHGQPPPPPPEQAWIPPGQAAMDVINPSEDSNSQDSLEFPGEPHHRSFPPNNHGFGGQPEPYPITPMAVNQFDYQHGAAPTGTAYGLPSTGFHAPFWPDRTQNRTDRLPAFRTEHPRSPNQLAIKPEAPTLDAVKRRTLPAWIREGLEKMDREKQKKLEKERVEKERAEMANNDSDMVEEGGDGHRLPRRSKFDSDDEDGEEDDAGDDGVLGRKQEFGGRVSPPVQEDQSEPEMTEEEKEFQLMLMTKTLLTEVLLEVTNEEIQQVAKETHRKASKAPAKQLAQSNALASLTGLGGLGEYGSDESEDEERSAKGSDSSDTDDEELLHRIRQKQDAFRRKEKEQQERLALDAQLAKEESAANRETVYEEEQSDFKHKQEVREKEAEPIVERRRSRSEPEVSEVKWAASSKEHSGRNGGSASPSPSARRSRTSSSNSSSSRSSSSSSSPASSRSSSHSSSPRRKRRRSRSTSRGTRRRSRSHSSRRHQSRDKGRDRRRSSRARSSERSSRHRKRSRSRQRRSSRGRRSRSKTSRSRSRDRRRSRDHRHSRSRSTSRSRRKQKASSRDGERRKERSRSHEKDKKRKDKDLDKKKDKQKGKEKEMDSSSVREEEDGGKSRKKKESEHADSRGEKFSRQDSKSSKKGSAKPSRKYSDSESSRSRSPSLEVSKEKKSKKSKRSRSRSTERSHKSGKKASRKHKSKSRSRSTSPSRRKH</sequence>
<evidence type="ECO:0000313" key="2">
    <source>
        <dbReference type="EMBL" id="KAI7806218.1"/>
    </source>
</evidence>
<feature type="compositionally biased region" description="Low complexity" evidence="1">
    <location>
        <begin position="511"/>
        <end position="551"/>
    </location>
</feature>
<feature type="compositionally biased region" description="Basic residues" evidence="1">
    <location>
        <begin position="552"/>
        <end position="593"/>
    </location>
</feature>
<dbReference type="AlphaFoldDB" id="A0A9W8C322"/>
<feature type="compositionally biased region" description="Acidic residues" evidence="1">
    <location>
        <begin position="322"/>
        <end position="333"/>
    </location>
</feature>
<dbReference type="Pfam" id="PF15996">
    <property type="entry name" value="PNISR"/>
    <property type="match status" value="1"/>
</dbReference>
<keyword evidence="3" id="KW-1185">Reference proteome</keyword>
<feature type="compositionally biased region" description="Basic and acidic residues" evidence="1">
    <location>
        <begin position="656"/>
        <end position="701"/>
    </location>
</feature>
<protein>
    <submittedName>
        <fullName evidence="2">Sfrs18 protein</fullName>
    </submittedName>
</protein>
<feature type="compositionally biased region" description="Basic and acidic residues" evidence="1">
    <location>
        <begin position="243"/>
        <end position="263"/>
    </location>
</feature>
<feature type="compositionally biased region" description="Basic residues" evidence="1">
    <location>
        <begin position="763"/>
        <end position="773"/>
    </location>
</feature>
<reference evidence="2" key="1">
    <citation type="submission" date="2021-02" db="EMBL/GenBank/DDBJ databases">
        <title>Comparative genomics reveals that relaxation of natural selection precedes convergent phenotypic evolution of cavefish.</title>
        <authorList>
            <person name="Peng Z."/>
        </authorList>
    </citation>
    <scope>NUCLEOTIDE SEQUENCE</scope>
    <source>
        <tissue evidence="2">Muscle</tissue>
    </source>
</reference>
<feature type="compositionally biased region" description="Basic and acidic residues" evidence="1">
    <location>
        <begin position="465"/>
        <end position="495"/>
    </location>
</feature>
<name>A0A9W8C322_TRIRA</name>
<dbReference type="Proteomes" id="UP001059041">
    <property type="component" value="Linkage Group LG8"/>
</dbReference>
<feature type="region of interest" description="Disordered" evidence="1">
    <location>
        <begin position="243"/>
        <end position="335"/>
    </location>
</feature>
<feature type="compositionally biased region" description="Basic residues" evidence="1">
    <location>
        <begin position="601"/>
        <end position="655"/>
    </location>
</feature>
<feature type="compositionally biased region" description="Basic and acidic residues" evidence="1">
    <location>
        <begin position="276"/>
        <end position="288"/>
    </location>
</feature>
<feature type="compositionally biased region" description="Basic residues" evidence="1">
    <location>
        <begin position="733"/>
        <end position="742"/>
    </location>
</feature>
<feature type="region of interest" description="Disordered" evidence="1">
    <location>
        <begin position="48"/>
        <end position="160"/>
    </location>
</feature>
<comment type="caution">
    <text evidence="2">The sequence shown here is derived from an EMBL/GenBank/DDBJ whole genome shotgun (WGS) entry which is preliminary data.</text>
</comment>
<feature type="compositionally biased region" description="Basic and acidic residues" evidence="1">
    <location>
        <begin position="419"/>
        <end position="454"/>
    </location>
</feature>
<dbReference type="PANTHER" id="PTHR31518">
    <property type="entry name" value="ARGININE/SERINE-RICH PROTEIN PNISR"/>
    <property type="match status" value="1"/>
</dbReference>
<feature type="region of interest" description="Disordered" evidence="1">
    <location>
        <begin position="205"/>
        <end position="225"/>
    </location>
</feature>
<dbReference type="EMBL" id="JAFHDT010000008">
    <property type="protein sequence ID" value="KAI7806218.1"/>
    <property type="molecule type" value="Genomic_DNA"/>
</dbReference>
<proteinExistence type="predicted"/>
<feature type="compositionally biased region" description="Basic and acidic residues" evidence="1">
    <location>
        <begin position="713"/>
        <end position="732"/>
    </location>
</feature>
<feature type="compositionally biased region" description="Basic residues" evidence="1">
    <location>
        <begin position="781"/>
        <end position="806"/>
    </location>
</feature>
<organism evidence="2 3">
    <name type="scientific">Triplophysa rosa</name>
    <name type="common">Cave loach</name>
    <dbReference type="NCBI Taxonomy" id="992332"/>
    <lineage>
        <taxon>Eukaryota</taxon>
        <taxon>Metazoa</taxon>
        <taxon>Chordata</taxon>
        <taxon>Craniata</taxon>
        <taxon>Vertebrata</taxon>
        <taxon>Euteleostomi</taxon>
        <taxon>Actinopterygii</taxon>
        <taxon>Neopterygii</taxon>
        <taxon>Teleostei</taxon>
        <taxon>Ostariophysi</taxon>
        <taxon>Cypriniformes</taxon>
        <taxon>Nemacheilidae</taxon>
        <taxon>Triplophysa</taxon>
    </lineage>
</organism>
<gene>
    <name evidence="2" type="ORF">IRJ41_002303</name>
</gene>
<feature type="compositionally biased region" description="Acidic residues" evidence="1">
    <location>
        <begin position="289"/>
        <end position="301"/>
    </location>
</feature>
<evidence type="ECO:0000256" key="1">
    <source>
        <dbReference type="SAM" id="MobiDB-lite"/>
    </source>
</evidence>